<dbReference type="InterPro" id="IPR039420">
    <property type="entry name" value="WalR-like"/>
</dbReference>
<dbReference type="EMBL" id="JAGGLB010000035">
    <property type="protein sequence ID" value="MBP1995503.1"/>
    <property type="molecule type" value="Genomic_DNA"/>
</dbReference>
<dbReference type="InterPro" id="IPR016032">
    <property type="entry name" value="Sig_transdc_resp-reg_C-effctor"/>
</dbReference>
<name>A0ABS4J6T4_9BACL</name>
<dbReference type="InterPro" id="IPR011006">
    <property type="entry name" value="CheY-like_superfamily"/>
</dbReference>
<reference evidence="10 11" key="1">
    <citation type="submission" date="2021-03" db="EMBL/GenBank/DDBJ databases">
        <title>Genomic Encyclopedia of Type Strains, Phase IV (KMG-IV): sequencing the most valuable type-strain genomes for metagenomic binning, comparative biology and taxonomic classification.</title>
        <authorList>
            <person name="Goeker M."/>
        </authorList>
    </citation>
    <scope>NUCLEOTIDE SEQUENCE [LARGE SCALE GENOMIC DNA]</scope>
    <source>
        <strain evidence="10 11">DSM 26048</strain>
    </source>
</reference>
<dbReference type="Pfam" id="PF00486">
    <property type="entry name" value="Trans_reg_C"/>
    <property type="match status" value="1"/>
</dbReference>
<dbReference type="InterPro" id="IPR001867">
    <property type="entry name" value="OmpR/PhoB-type_DNA-bd"/>
</dbReference>
<dbReference type="GO" id="GO:0003677">
    <property type="term" value="F:DNA binding"/>
    <property type="evidence" value="ECO:0007669"/>
    <property type="project" value="UniProtKB-KW"/>
</dbReference>
<feature type="domain" description="OmpR/PhoB-type" evidence="9">
    <location>
        <begin position="143"/>
        <end position="240"/>
    </location>
</feature>
<keyword evidence="5" id="KW-0804">Transcription</keyword>
<dbReference type="RefSeq" id="WP_209977300.1">
    <property type="nucleotide sequence ID" value="NZ_JAGGLB010000035.1"/>
</dbReference>
<organism evidence="10 11">
    <name type="scientific">Paenibacillus eucommiae</name>
    <dbReference type="NCBI Taxonomy" id="1355755"/>
    <lineage>
        <taxon>Bacteria</taxon>
        <taxon>Bacillati</taxon>
        <taxon>Bacillota</taxon>
        <taxon>Bacilli</taxon>
        <taxon>Bacillales</taxon>
        <taxon>Paenibacillaceae</taxon>
        <taxon>Paenibacillus</taxon>
    </lineage>
</organism>
<dbReference type="CDD" id="cd17574">
    <property type="entry name" value="REC_OmpR"/>
    <property type="match status" value="1"/>
</dbReference>
<feature type="domain" description="Response regulatory" evidence="8">
    <location>
        <begin position="5"/>
        <end position="122"/>
    </location>
</feature>
<feature type="DNA-binding region" description="OmpR/PhoB-type" evidence="7">
    <location>
        <begin position="143"/>
        <end position="240"/>
    </location>
</feature>
<keyword evidence="3" id="KW-0805">Transcription regulation</keyword>
<dbReference type="SUPFAM" id="SSF46894">
    <property type="entry name" value="C-terminal effector domain of the bipartite response regulators"/>
    <property type="match status" value="1"/>
</dbReference>
<dbReference type="PANTHER" id="PTHR48111">
    <property type="entry name" value="REGULATOR OF RPOS"/>
    <property type="match status" value="1"/>
</dbReference>
<evidence type="ECO:0000313" key="11">
    <source>
        <dbReference type="Proteomes" id="UP001519287"/>
    </source>
</evidence>
<evidence type="ECO:0000256" key="7">
    <source>
        <dbReference type="PROSITE-ProRule" id="PRU01091"/>
    </source>
</evidence>
<accession>A0ABS4J6T4</accession>
<dbReference type="Pfam" id="PF00072">
    <property type="entry name" value="Response_reg"/>
    <property type="match status" value="1"/>
</dbReference>
<sequence length="248" mass="28289">MSLGKILVVDDEVNIAEVVRLYIEHSGYDSLVLHRGQEVIKTLLTEQPELIVLDIMLPDISGYEICEGIRKLDAPISHIPIILLSAKGESIDKLRGFNLGIDDYIVKPFDPNEMMARIKAVLRRTKTMLPSEPDQQEKQGKQEKMLALGSVCIDMEQFRVTMAGRKVELTLKEIELLYFFASHPGRVFSREDLLGYVWKFDFIGGTRTVDAHVKNLRKKLGTHKEWTIQTLWGIGYSLEVHSQVQSHE</sequence>
<dbReference type="SMART" id="SM00862">
    <property type="entry name" value="Trans_reg_C"/>
    <property type="match status" value="1"/>
</dbReference>
<dbReference type="CDD" id="cd00383">
    <property type="entry name" value="trans_reg_C"/>
    <property type="match status" value="1"/>
</dbReference>
<dbReference type="Proteomes" id="UP001519287">
    <property type="component" value="Unassembled WGS sequence"/>
</dbReference>
<evidence type="ECO:0000256" key="2">
    <source>
        <dbReference type="ARBA" id="ARBA00023012"/>
    </source>
</evidence>
<keyword evidence="4 7" id="KW-0238">DNA-binding</keyword>
<comment type="caution">
    <text evidence="10">The sequence shown here is derived from an EMBL/GenBank/DDBJ whole genome shotgun (WGS) entry which is preliminary data.</text>
</comment>
<evidence type="ECO:0000256" key="3">
    <source>
        <dbReference type="ARBA" id="ARBA00023015"/>
    </source>
</evidence>
<dbReference type="PANTHER" id="PTHR48111:SF1">
    <property type="entry name" value="TWO-COMPONENT RESPONSE REGULATOR ORR33"/>
    <property type="match status" value="1"/>
</dbReference>
<dbReference type="Gene3D" id="6.10.250.690">
    <property type="match status" value="1"/>
</dbReference>
<feature type="modified residue" description="4-aspartylphosphate" evidence="6">
    <location>
        <position position="54"/>
    </location>
</feature>
<evidence type="ECO:0000259" key="8">
    <source>
        <dbReference type="PROSITE" id="PS50110"/>
    </source>
</evidence>
<protein>
    <submittedName>
        <fullName evidence="10">DNA-binding response OmpR family regulator</fullName>
    </submittedName>
</protein>
<keyword evidence="1 6" id="KW-0597">Phosphoprotein</keyword>
<evidence type="ECO:0000256" key="4">
    <source>
        <dbReference type="ARBA" id="ARBA00023125"/>
    </source>
</evidence>
<dbReference type="InterPro" id="IPR001789">
    <property type="entry name" value="Sig_transdc_resp-reg_receiver"/>
</dbReference>
<evidence type="ECO:0000256" key="1">
    <source>
        <dbReference type="ARBA" id="ARBA00022553"/>
    </source>
</evidence>
<dbReference type="Gene3D" id="1.10.10.10">
    <property type="entry name" value="Winged helix-like DNA-binding domain superfamily/Winged helix DNA-binding domain"/>
    <property type="match status" value="1"/>
</dbReference>
<evidence type="ECO:0000256" key="5">
    <source>
        <dbReference type="ARBA" id="ARBA00023163"/>
    </source>
</evidence>
<dbReference type="InterPro" id="IPR036388">
    <property type="entry name" value="WH-like_DNA-bd_sf"/>
</dbReference>
<dbReference type="SUPFAM" id="SSF52172">
    <property type="entry name" value="CheY-like"/>
    <property type="match status" value="1"/>
</dbReference>
<evidence type="ECO:0000313" key="10">
    <source>
        <dbReference type="EMBL" id="MBP1995503.1"/>
    </source>
</evidence>
<keyword evidence="11" id="KW-1185">Reference proteome</keyword>
<gene>
    <name evidence="10" type="ORF">J2Z66_007145</name>
</gene>
<dbReference type="SMART" id="SM00448">
    <property type="entry name" value="REC"/>
    <property type="match status" value="1"/>
</dbReference>
<dbReference type="Gene3D" id="3.40.50.2300">
    <property type="match status" value="1"/>
</dbReference>
<proteinExistence type="predicted"/>
<dbReference type="PROSITE" id="PS51755">
    <property type="entry name" value="OMPR_PHOB"/>
    <property type="match status" value="1"/>
</dbReference>
<keyword evidence="2" id="KW-0902">Two-component regulatory system</keyword>
<evidence type="ECO:0000256" key="6">
    <source>
        <dbReference type="PROSITE-ProRule" id="PRU00169"/>
    </source>
</evidence>
<dbReference type="PROSITE" id="PS50110">
    <property type="entry name" value="RESPONSE_REGULATORY"/>
    <property type="match status" value="1"/>
</dbReference>
<evidence type="ECO:0000259" key="9">
    <source>
        <dbReference type="PROSITE" id="PS51755"/>
    </source>
</evidence>